<comment type="caution">
    <text evidence="1">The sequence shown here is derived from an EMBL/GenBank/DDBJ whole genome shotgun (WGS) entry which is preliminary data.</text>
</comment>
<sequence>TEAAERSVKIQSEQFKFSFCWHQKVFQTPAPPIYRSILYTHVHRENMQTPCRKTPGRELSPGPSCYQYGYQLRHRAAHPSSSC</sequence>
<protein>
    <submittedName>
        <fullName evidence="1">Uncharacterized protein</fullName>
    </submittedName>
</protein>
<dbReference type="EMBL" id="JAHRIQ010105654">
    <property type="protein sequence ID" value="MEQ2255619.1"/>
    <property type="molecule type" value="Genomic_DNA"/>
</dbReference>
<organism evidence="1 2">
    <name type="scientific">Ilyodon furcidens</name>
    <name type="common">goldbreast splitfin</name>
    <dbReference type="NCBI Taxonomy" id="33524"/>
    <lineage>
        <taxon>Eukaryota</taxon>
        <taxon>Metazoa</taxon>
        <taxon>Chordata</taxon>
        <taxon>Craniata</taxon>
        <taxon>Vertebrata</taxon>
        <taxon>Euteleostomi</taxon>
        <taxon>Actinopterygii</taxon>
        <taxon>Neopterygii</taxon>
        <taxon>Teleostei</taxon>
        <taxon>Neoteleostei</taxon>
        <taxon>Acanthomorphata</taxon>
        <taxon>Ovalentaria</taxon>
        <taxon>Atherinomorphae</taxon>
        <taxon>Cyprinodontiformes</taxon>
        <taxon>Goodeidae</taxon>
        <taxon>Ilyodon</taxon>
    </lineage>
</organism>
<evidence type="ECO:0000313" key="2">
    <source>
        <dbReference type="Proteomes" id="UP001482620"/>
    </source>
</evidence>
<feature type="non-terminal residue" evidence="1">
    <location>
        <position position="1"/>
    </location>
</feature>
<name>A0ABV0VEB2_9TELE</name>
<dbReference type="Proteomes" id="UP001482620">
    <property type="component" value="Unassembled WGS sequence"/>
</dbReference>
<keyword evidence="2" id="KW-1185">Reference proteome</keyword>
<gene>
    <name evidence="1" type="ORF">ILYODFUR_015669</name>
</gene>
<accession>A0ABV0VEB2</accession>
<evidence type="ECO:0000313" key="1">
    <source>
        <dbReference type="EMBL" id="MEQ2255619.1"/>
    </source>
</evidence>
<proteinExistence type="predicted"/>
<reference evidence="1 2" key="1">
    <citation type="submission" date="2021-06" db="EMBL/GenBank/DDBJ databases">
        <authorList>
            <person name="Palmer J.M."/>
        </authorList>
    </citation>
    <scope>NUCLEOTIDE SEQUENCE [LARGE SCALE GENOMIC DNA]</scope>
    <source>
        <strain evidence="2">if_2019</strain>
        <tissue evidence="1">Muscle</tissue>
    </source>
</reference>